<keyword evidence="4" id="KW-1185">Reference proteome</keyword>
<evidence type="ECO:0000313" key="4">
    <source>
        <dbReference type="Proteomes" id="UP000670947"/>
    </source>
</evidence>
<dbReference type="SUPFAM" id="SSF54593">
    <property type="entry name" value="Glyoxalase/Bleomycin resistance protein/Dihydroxybiphenyl dioxygenase"/>
    <property type="match status" value="1"/>
</dbReference>
<comment type="caution">
    <text evidence="3">The sequence shown here is derived from an EMBL/GenBank/DDBJ whole genome shotgun (WGS) entry which is preliminary data.</text>
</comment>
<accession>A0ABS3WC73</accession>
<dbReference type="Proteomes" id="UP000670947">
    <property type="component" value="Unassembled WGS sequence"/>
</dbReference>
<evidence type="ECO:0000259" key="2">
    <source>
        <dbReference type="PROSITE" id="PS51819"/>
    </source>
</evidence>
<dbReference type="EMBL" id="JAGGDJ010000013">
    <property type="protein sequence ID" value="MBO7745936.1"/>
    <property type="molecule type" value="Genomic_DNA"/>
</dbReference>
<feature type="domain" description="VOC" evidence="2">
    <location>
        <begin position="10"/>
        <end position="149"/>
    </location>
</feature>
<organism evidence="3 4">
    <name type="scientific">Paenibacillus artemisiicola</name>
    <dbReference type="NCBI Taxonomy" id="1172618"/>
    <lineage>
        <taxon>Bacteria</taxon>
        <taxon>Bacillati</taxon>
        <taxon>Bacillota</taxon>
        <taxon>Bacilli</taxon>
        <taxon>Bacillales</taxon>
        <taxon>Paenibacillaceae</taxon>
        <taxon>Paenibacillus</taxon>
    </lineage>
</organism>
<gene>
    <name evidence="3" type="ORF">I8J29_17145</name>
</gene>
<dbReference type="Gene3D" id="3.10.180.10">
    <property type="entry name" value="2,3-Dihydroxybiphenyl 1,2-Dioxygenase, domain 1"/>
    <property type="match status" value="1"/>
</dbReference>
<dbReference type="RefSeq" id="WP_208848756.1">
    <property type="nucleotide sequence ID" value="NZ_JAGGDJ010000013.1"/>
</dbReference>
<dbReference type="InterPro" id="IPR051785">
    <property type="entry name" value="MMCE/EMCE_epimerase"/>
</dbReference>
<reference evidence="3 4" key="1">
    <citation type="submission" date="2021-03" db="EMBL/GenBank/DDBJ databases">
        <title>Paenibacillus artemisicola MWE-103 whole genome sequence.</title>
        <authorList>
            <person name="Ham Y.J."/>
        </authorList>
    </citation>
    <scope>NUCLEOTIDE SEQUENCE [LARGE SCALE GENOMIC DNA]</scope>
    <source>
        <strain evidence="3 4">MWE-103</strain>
    </source>
</reference>
<dbReference type="PROSITE" id="PS51819">
    <property type="entry name" value="VOC"/>
    <property type="match status" value="1"/>
</dbReference>
<evidence type="ECO:0000313" key="3">
    <source>
        <dbReference type="EMBL" id="MBO7745936.1"/>
    </source>
</evidence>
<name>A0ABS3WC73_9BACL</name>
<dbReference type="Pfam" id="PF13669">
    <property type="entry name" value="Glyoxalase_4"/>
    <property type="match status" value="1"/>
</dbReference>
<dbReference type="PANTHER" id="PTHR43048">
    <property type="entry name" value="METHYLMALONYL-COA EPIMERASE"/>
    <property type="match status" value="1"/>
</dbReference>
<dbReference type="InterPro" id="IPR029068">
    <property type="entry name" value="Glyas_Bleomycin-R_OHBP_Dase"/>
</dbReference>
<sequence length="151" mass="16650">MTNSKLGTNAVAQIGVVVHDIETASRAYAELLGIEPPAWFWTDAADKAKTEYGGAPSEARAKLAFIDLGPVQLELIEPDGHPSTWRDHLNARGEGVHHLAFVVEKMKDKIDALEKHGIPLQQKGEYTGGRYAYMDSSRALKVLLELLENDR</sequence>
<evidence type="ECO:0000256" key="1">
    <source>
        <dbReference type="ARBA" id="ARBA00022723"/>
    </source>
</evidence>
<keyword evidence="1" id="KW-0479">Metal-binding</keyword>
<proteinExistence type="predicted"/>
<dbReference type="InterPro" id="IPR037523">
    <property type="entry name" value="VOC_core"/>
</dbReference>
<dbReference type="PANTHER" id="PTHR43048:SF3">
    <property type="entry name" value="METHYLMALONYL-COA EPIMERASE, MITOCHONDRIAL"/>
    <property type="match status" value="1"/>
</dbReference>
<protein>
    <submittedName>
        <fullName evidence="3">VOC family protein</fullName>
    </submittedName>
</protein>